<dbReference type="AlphaFoldDB" id="A0A7R8YXW2"/>
<feature type="compositionally biased region" description="Polar residues" evidence="1">
    <location>
        <begin position="92"/>
        <end position="101"/>
    </location>
</feature>
<evidence type="ECO:0000256" key="1">
    <source>
        <dbReference type="SAM" id="MobiDB-lite"/>
    </source>
</evidence>
<evidence type="ECO:0000256" key="2">
    <source>
        <dbReference type="SAM" id="SignalP"/>
    </source>
</evidence>
<evidence type="ECO:0000313" key="4">
    <source>
        <dbReference type="Proteomes" id="UP000594454"/>
    </source>
</evidence>
<protein>
    <submittedName>
        <fullName evidence="3">Uncharacterized protein</fullName>
    </submittedName>
</protein>
<feature type="compositionally biased region" description="Low complexity" evidence="1">
    <location>
        <begin position="216"/>
        <end position="237"/>
    </location>
</feature>
<organism evidence="3 4">
    <name type="scientific">Hermetia illucens</name>
    <name type="common">Black soldier fly</name>
    <dbReference type="NCBI Taxonomy" id="343691"/>
    <lineage>
        <taxon>Eukaryota</taxon>
        <taxon>Metazoa</taxon>
        <taxon>Ecdysozoa</taxon>
        <taxon>Arthropoda</taxon>
        <taxon>Hexapoda</taxon>
        <taxon>Insecta</taxon>
        <taxon>Pterygota</taxon>
        <taxon>Neoptera</taxon>
        <taxon>Endopterygota</taxon>
        <taxon>Diptera</taxon>
        <taxon>Brachycera</taxon>
        <taxon>Stratiomyomorpha</taxon>
        <taxon>Stratiomyidae</taxon>
        <taxon>Hermetiinae</taxon>
        <taxon>Hermetia</taxon>
    </lineage>
</organism>
<feature type="region of interest" description="Disordered" evidence="1">
    <location>
        <begin position="345"/>
        <end position="380"/>
    </location>
</feature>
<feature type="compositionally biased region" description="Polar residues" evidence="1">
    <location>
        <begin position="128"/>
        <end position="144"/>
    </location>
</feature>
<name>A0A7R8YXW2_HERIL</name>
<feature type="signal peptide" evidence="2">
    <location>
        <begin position="1"/>
        <end position="19"/>
    </location>
</feature>
<keyword evidence="2" id="KW-0732">Signal</keyword>
<gene>
    <name evidence="3" type="ORF">HERILL_LOCUS8967</name>
</gene>
<reference evidence="3 4" key="1">
    <citation type="submission" date="2020-11" db="EMBL/GenBank/DDBJ databases">
        <authorList>
            <person name="Wallbank WR R."/>
            <person name="Pardo Diaz C."/>
            <person name="Kozak K."/>
            <person name="Martin S."/>
            <person name="Jiggins C."/>
            <person name="Moest M."/>
            <person name="Warren A I."/>
            <person name="Generalovic N T."/>
            <person name="Byers J.R.P. K."/>
            <person name="Montejo-Kovacevich G."/>
            <person name="Yen C E."/>
        </authorList>
    </citation>
    <scope>NUCLEOTIDE SEQUENCE [LARGE SCALE GENOMIC DNA]</scope>
</reference>
<proteinExistence type="predicted"/>
<dbReference type="EMBL" id="LR899011">
    <property type="protein sequence ID" value="CAD7086175.1"/>
    <property type="molecule type" value="Genomic_DNA"/>
</dbReference>
<feature type="compositionally biased region" description="Basic and acidic residues" evidence="1">
    <location>
        <begin position="445"/>
        <end position="463"/>
    </location>
</feature>
<feature type="chain" id="PRO_5030540591" evidence="2">
    <location>
        <begin position="20"/>
        <end position="512"/>
    </location>
</feature>
<feature type="compositionally biased region" description="Polar residues" evidence="1">
    <location>
        <begin position="196"/>
        <end position="207"/>
    </location>
</feature>
<evidence type="ECO:0000313" key="3">
    <source>
        <dbReference type="EMBL" id="CAD7086175.1"/>
    </source>
</evidence>
<feature type="compositionally biased region" description="Polar residues" evidence="1">
    <location>
        <begin position="268"/>
        <end position="279"/>
    </location>
</feature>
<dbReference type="InParanoid" id="A0A7R8YXW2"/>
<feature type="region of interest" description="Disordered" evidence="1">
    <location>
        <begin position="404"/>
        <end position="512"/>
    </location>
</feature>
<accession>A0A7R8YXW2</accession>
<keyword evidence="4" id="KW-1185">Reference proteome</keyword>
<sequence length="512" mass="56919">MSSGIILTISILIFSLAEGEIYQNHLSPHILHFPRETDTVSAYNTLRSKKSTVATICVEINPGRNGEEPYYMCKGKGLSTPTNHHNYDYKNDYQTPTNPSYPSKYPANNKAYSGQGPYGGYPTNTGPSQYSPNQGYKNSFNQDPGNHYPTYEANQNHYSKPADMPRRQDFGSGFENPSGQPGHSVYQGRNDPFPTDYNQPPVQTTNHFVEPHQSFPLSPENRNRNPLPNLPNSSINNQFYSNPRIPDSPLNEPYQQSPTDDSKKEASSLPSSLQYQRKQYTSTTSSAAYSSPHYPSMPTYYPPYPIVIPTFIPQPQSQCCVPQPCQQQCPSYSTKQCEPKNYLGSVHSSVKSSDGKQETGPSSKTDDLNSPGFGKTNEDHIDKHHLGQQHNQPERINLNSGLATESKNQHPHFDNADKERTAGGVTEQKGVRPGGSLPPALIPGRLDDQSLKEMEGERKRTDTLMRMSQMARNHTKSVDAANNAAEVSPLSSSDPSAGESKTIKKSIYSYDW</sequence>
<feature type="compositionally biased region" description="Low complexity" evidence="1">
    <location>
        <begin position="280"/>
        <end position="292"/>
    </location>
</feature>
<feature type="compositionally biased region" description="Basic and acidic residues" evidence="1">
    <location>
        <begin position="407"/>
        <end position="421"/>
    </location>
</feature>
<feature type="region of interest" description="Disordered" evidence="1">
    <location>
        <begin position="84"/>
        <end position="292"/>
    </location>
</feature>
<dbReference type="Proteomes" id="UP000594454">
    <property type="component" value="Chromosome 3"/>
</dbReference>